<dbReference type="AlphaFoldDB" id="A0A1G7BMR8"/>
<evidence type="ECO:0000313" key="2">
    <source>
        <dbReference type="Proteomes" id="UP000198994"/>
    </source>
</evidence>
<name>A0A1G7BMR8_9RHOB</name>
<dbReference type="EMBL" id="FNAV01000002">
    <property type="protein sequence ID" value="SDE27736.1"/>
    <property type="molecule type" value="Genomic_DNA"/>
</dbReference>
<organism evidence="1 2">
    <name type="scientific">Salipiger thiooxidans</name>
    <dbReference type="NCBI Taxonomy" id="282683"/>
    <lineage>
        <taxon>Bacteria</taxon>
        <taxon>Pseudomonadati</taxon>
        <taxon>Pseudomonadota</taxon>
        <taxon>Alphaproteobacteria</taxon>
        <taxon>Rhodobacterales</taxon>
        <taxon>Roseobacteraceae</taxon>
        <taxon>Salipiger</taxon>
    </lineage>
</organism>
<dbReference type="Gene3D" id="3.40.50.2300">
    <property type="match status" value="1"/>
</dbReference>
<protein>
    <submittedName>
        <fullName evidence="1">Substrate-binding protein domain-containing protein</fullName>
    </submittedName>
</protein>
<dbReference type="RefSeq" id="WP_278184682.1">
    <property type="nucleotide sequence ID" value="NZ_FNAV01000002.1"/>
</dbReference>
<dbReference type="STRING" id="282683.SAMN04488105_102246"/>
<accession>A0A1G7BMR8</accession>
<dbReference type="Proteomes" id="UP000198994">
    <property type="component" value="Unassembled WGS sequence"/>
</dbReference>
<keyword evidence="2" id="KW-1185">Reference proteome</keyword>
<reference evidence="2" key="1">
    <citation type="submission" date="2016-10" db="EMBL/GenBank/DDBJ databases">
        <authorList>
            <person name="Varghese N."/>
            <person name="Submissions S."/>
        </authorList>
    </citation>
    <scope>NUCLEOTIDE SEQUENCE [LARGE SCALE GENOMIC DNA]</scope>
    <source>
        <strain evidence="2">DSM 10146</strain>
    </source>
</reference>
<gene>
    <name evidence="1" type="ORF">SAMN04488105_102246</name>
</gene>
<evidence type="ECO:0000313" key="1">
    <source>
        <dbReference type="EMBL" id="SDE27736.1"/>
    </source>
</evidence>
<sequence>MSLYSQYDTQMALKDRVAVLHGGITSASRETLRPIFHRYQTLYFCNTLY</sequence>
<proteinExistence type="predicted"/>